<evidence type="ECO:0000256" key="1">
    <source>
        <dbReference type="ARBA" id="ARBA00010641"/>
    </source>
</evidence>
<dbReference type="Gene3D" id="1.10.1740.10">
    <property type="match status" value="1"/>
</dbReference>
<keyword evidence="10" id="KW-1185">Reference proteome</keyword>
<dbReference type="SUPFAM" id="SSF88659">
    <property type="entry name" value="Sigma3 and sigma4 domains of RNA polymerase sigma factors"/>
    <property type="match status" value="1"/>
</dbReference>
<dbReference type="Proteomes" id="UP000008043">
    <property type="component" value="Chromosome"/>
</dbReference>
<dbReference type="PANTHER" id="PTHR43133">
    <property type="entry name" value="RNA POLYMERASE ECF-TYPE SIGMA FACTO"/>
    <property type="match status" value="1"/>
</dbReference>
<dbReference type="InterPro" id="IPR014284">
    <property type="entry name" value="RNA_pol_sigma-70_dom"/>
</dbReference>
<gene>
    <name evidence="9" type="ORF">BN159_4132</name>
</gene>
<organism evidence="9 10">
    <name type="scientific">Streptomyces davaonensis (strain DSM 101723 / JCM 4913 / KCC S-0913 / 768)</name>
    <dbReference type="NCBI Taxonomy" id="1214101"/>
    <lineage>
        <taxon>Bacteria</taxon>
        <taxon>Bacillati</taxon>
        <taxon>Actinomycetota</taxon>
        <taxon>Actinomycetes</taxon>
        <taxon>Kitasatosporales</taxon>
        <taxon>Streptomycetaceae</taxon>
        <taxon>Streptomyces</taxon>
    </lineage>
</organism>
<dbReference type="InterPro" id="IPR039425">
    <property type="entry name" value="RNA_pol_sigma-70-like"/>
</dbReference>
<keyword evidence="5" id="KW-0804">Transcription</keyword>
<dbReference type="AlphaFoldDB" id="K4QWP9"/>
<evidence type="ECO:0000256" key="2">
    <source>
        <dbReference type="ARBA" id="ARBA00023015"/>
    </source>
</evidence>
<sequence length="201" mass="22050">MEGIRGGPQAAVRDPELFEEFYRRHVDAMTSFVARRVADPHTVADLTAEIFLAVLDSAHTYRPGRGSETAWLYGIARNVVAGEYRRVARETARDRRISGRRLLEPDDIARLEDKLDAESPGRRALAALERLPAGERAVLELIVVDQLTVPEAAAALGITQVTARVRLHRARKSLRRAADEPADGPRGTSLSYVTGETGGEA</sequence>
<proteinExistence type="inferred from homology"/>
<accession>K4QWP9</accession>
<dbReference type="Pfam" id="PF04542">
    <property type="entry name" value="Sigma70_r2"/>
    <property type="match status" value="1"/>
</dbReference>
<dbReference type="InterPro" id="IPR036388">
    <property type="entry name" value="WH-like_DNA-bd_sf"/>
</dbReference>
<dbReference type="EMBL" id="HE971709">
    <property type="protein sequence ID" value="CCK28511.1"/>
    <property type="molecule type" value="Genomic_DNA"/>
</dbReference>
<evidence type="ECO:0000313" key="10">
    <source>
        <dbReference type="Proteomes" id="UP000008043"/>
    </source>
</evidence>
<feature type="region of interest" description="Disordered" evidence="6">
    <location>
        <begin position="174"/>
        <end position="201"/>
    </location>
</feature>
<dbReference type="PATRIC" id="fig|1214101.3.peg.4185"/>
<keyword evidence="3" id="KW-0731">Sigma factor</keyword>
<evidence type="ECO:0000256" key="3">
    <source>
        <dbReference type="ARBA" id="ARBA00023082"/>
    </source>
</evidence>
<dbReference type="NCBIfam" id="TIGR02937">
    <property type="entry name" value="sigma70-ECF"/>
    <property type="match status" value="1"/>
</dbReference>
<keyword evidence="4" id="KW-0238">DNA-binding</keyword>
<dbReference type="PANTHER" id="PTHR43133:SF8">
    <property type="entry name" value="RNA POLYMERASE SIGMA FACTOR HI_1459-RELATED"/>
    <property type="match status" value="1"/>
</dbReference>
<dbReference type="HOGENOM" id="CLU_047691_9_2_11"/>
<feature type="domain" description="RNA polymerase sigma-70 region 2" evidence="7">
    <location>
        <begin position="21"/>
        <end position="89"/>
    </location>
</feature>
<dbReference type="CDD" id="cd06171">
    <property type="entry name" value="Sigma70_r4"/>
    <property type="match status" value="1"/>
</dbReference>
<dbReference type="RefSeq" id="WP_015658862.1">
    <property type="nucleotide sequence ID" value="NC_020504.1"/>
</dbReference>
<evidence type="ECO:0000259" key="7">
    <source>
        <dbReference type="Pfam" id="PF04542"/>
    </source>
</evidence>
<dbReference type="eggNOG" id="COG1595">
    <property type="taxonomic scope" value="Bacteria"/>
</dbReference>
<dbReference type="Gene3D" id="1.10.10.10">
    <property type="entry name" value="Winged helix-like DNA-binding domain superfamily/Winged helix DNA-binding domain"/>
    <property type="match status" value="1"/>
</dbReference>
<dbReference type="OrthoDB" id="5243867at2"/>
<dbReference type="STRING" id="1214101.BN159_4132"/>
<evidence type="ECO:0000313" key="9">
    <source>
        <dbReference type="EMBL" id="CCK28511.1"/>
    </source>
</evidence>
<dbReference type="SUPFAM" id="SSF88946">
    <property type="entry name" value="Sigma2 domain of RNA polymerase sigma factors"/>
    <property type="match status" value="1"/>
</dbReference>
<evidence type="ECO:0000256" key="4">
    <source>
        <dbReference type="ARBA" id="ARBA00023125"/>
    </source>
</evidence>
<reference evidence="9 10" key="1">
    <citation type="journal article" date="2012" name="J. Bacteriol.">
        <title>Genome sequence of the bacterium Streptomyces davawensis JCM 4913 and heterologous production of the unique antibiotic roseoflavin.</title>
        <authorList>
            <person name="Jankowitsch F."/>
            <person name="Schwarz J."/>
            <person name="Ruckert C."/>
            <person name="Gust B."/>
            <person name="Szczepanowski R."/>
            <person name="Blom J."/>
            <person name="Pelzer S."/>
            <person name="Kalinowski J."/>
            <person name="Mack M."/>
        </authorList>
    </citation>
    <scope>NUCLEOTIDE SEQUENCE [LARGE SCALE GENOMIC DNA]</scope>
    <source>
        <strain evidence="10">DSM 101723 / JCM 4913 / KCC S-0913 / 768</strain>
    </source>
</reference>
<evidence type="ECO:0000259" key="8">
    <source>
        <dbReference type="Pfam" id="PF08281"/>
    </source>
</evidence>
<dbReference type="Pfam" id="PF08281">
    <property type="entry name" value="Sigma70_r4_2"/>
    <property type="match status" value="1"/>
</dbReference>
<dbReference type="GO" id="GO:0003677">
    <property type="term" value="F:DNA binding"/>
    <property type="evidence" value="ECO:0007669"/>
    <property type="project" value="UniProtKB-KW"/>
</dbReference>
<evidence type="ECO:0000256" key="5">
    <source>
        <dbReference type="ARBA" id="ARBA00023163"/>
    </source>
</evidence>
<dbReference type="GO" id="GO:0016987">
    <property type="term" value="F:sigma factor activity"/>
    <property type="evidence" value="ECO:0007669"/>
    <property type="project" value="UniProtKB-KW"/>
</dbReference>
<name>K4QWP9_STRDJ</name>
<comment type="similarity">
    <text evidence="1">Belongs to the sigma-70 factor family. ECF subfamily.</text>
</comment>
<dbReference type="InterPro" id="IPR013249">
    <property type="entry name" value="RNA_pol_sigma70_r4_t2"/>
</dbReference>
<keyword evidence="2" id="KW-0805">Transcription regulation</keyword>
<dbReference type="InterPro" id="IPR013325">
    <property type="entry name" value="RNA_pol_sigma_r2"/>
</dbReference>
<evidence type="ECO:0000256" key="6">
    <source>
        <dbReference type="SAM" id="MobiDB-lite"/>
    </source>
</evidence>
<protein>
    <submittedName>
        <fullName evidence="9">RNA polymerase ECF-subfamily sigma factor</fullName>
    </submittedName>
</protein>
<dbReference type="InterPro" id="IPR007627">
    <property type="entry name" value="RNA_pol_sigma70_r2"/>
</dbReference>
<dbReference type="KEGG" id="sdv:BN159_4132"/>
<dbReference type="InterPro" id="IPR013324">
    <property type="entry name" value="RNA_pol_sigma_r3/r4-like"/>
</dbReference>
<feature type="domain" description="RNA polymerase sigma factor 70 region 4 type 2" evidence="8">
    <location>
        <begin position="123"/>
        <end position="174"/>
    </location>
</feature>
<dbReference type="GO" id="GO:0006352">
    <property type="term" value="P:DNA-templated transcription initiation"/>
    <property type="evidence" value="ECO:0007669"/>
    <property type="project" value="InterPro"/>
</dbReference>